<dbReference type="EMBL" id="GBXM01058801">
    <property type="protein sequence ID" value="JAH49776.1"/>
    <property type="molecule type" value="Transcribed_RNA"/>
</dbReference>
<protein>
    <submittedName>
        <fullName evidence="1">Uncharacterized protein</fullName>
    </submittedName>
</protein>
<evidence type="ECO:0000313" key="1">
    <source>
        <dbReference type="EMBL" id="JAH49776.1"/>
    </source>
</evidence>
<reference evidence="1" key="1">
    <citation type="submission" date="2014-11" db="EMBL/GenBank/DDBJ databases">
        <authorList>
            <person name="Amaro Gonzalez C."/>
        </authorList>
    </citation>
    <scope>NUCLEOTIDE SEQUENCE</scope>
</reference>
<proteinExistence type="predicted"/>
<sequence length="31" mass="3437">MKKKMLVGVGTRNCVLCIQTQSASRHFNTAN</sequence>
<reference evidence="1" key="2">
    <citation type="journal article" date="2015" name="Fish Shellfish Immunol.">
        <title>Early steps in the European eel (Anguilla anguilla)-Vibrio vulnificus interaction in the gills: Role of the RtxA13 toxin.</title>
        <authorList>
            <person name="Callol A."/>
            <person name="Pajuelo D."/>
            <person name="Ebbesson L."/>
            <person name="Teles M."/>
            <person name="MacKenzie S."/>
            <person name="Amaro C."/>
        </authorList>
    </citation>
    <scope>NUCLEOTIDE SEQUENCE</scope>
</reference>
<name>A0A0E9T831_ANGAN</name>
<accession>A0A0E9T831</accession>
<dbReference type="AlphaFoldDB" id="A0A0E9T831"/>
<organism evidence="1">
    <name type="scientific">Anguilla anguilla</name>
    <name type="common">European freshwater eel</name>
    <name type="synonym">Muraena anguilla</name>
    <dbReference type="NCBI Taxonomy" id="7936"/>
    <lineage>
        <taxon>Eukaryota</taxon>
        <taxon>Metazoa</taxon>
        <taxon>Chordata</taxon>
        <taxon>Craniata</taxon>
        <taxon>Vertebrata</taxon>
        <taxon>Euteleostomi</taxon>
        <taxon>Actinopterygii</taxon>
        <taxon>Neopterygii</taxon>
        <taxon>Teleostei</taxon>
        <taxon>Anguilliformes</taxon>
        <taxon>Anguillidae</taxon>
        <taxon>Anguilla</taxon>
    </lineage>
</organism>